<dbReference type="AlphaFoldDB" id="A0A087GK09"/>
<proteinExistence type="inferred from homology"/>
<dbReference type="InterPro" id="IPR010264">
    <property type="entry name" value="Self-incomp_S1"/>
</dbReference>
<sequence length="132" mass="14843">MNPSWCLLLVIAFCVGLSSAAILEKNSVHFKNSLSPNDILKVCCVSADDDFGCHLVKNGQTLDFSFNDSILKTKIDCYLGHGPTYLHSRTFRAYESGGLIVHYGKQNFWDARDDGIYFTHGTEAPKLEYKWT</sequence>
<dbReference type="GO" id="GO:0060320">
    <property type="term" value="P:rejection of self pollen"/>
    <property type="evidence" value="ECO:0007669"/>
    <property type="project" value="UniProtKB-KW"/>
</dbReference>
<dbReference type="GO" id="GO:0005576">
    <property type="term" value="C:extracellular region"/>
    <property type="evidence" value="ECO:0007669"/>
    <property type="project" value="UniProtKB-SubCell"/>
</dbReference>
<dbReference type="Proteomes" id="UP000029120">
    <property type="component" value="Chromosome 7"/>
</dbReference>
<reference evidence="8" key="1">
    <citation type="journal article" date="2015" name="Nat. Plants">
        <title>Genome expansion of Arabis alpina linked with retrotransposition and reduced symmetric DNA methylation.</title>
        <authorList>
            <person name="Willing E.M."/>
            <person name="Rawat V."/>
            <person name="Mandakova T."/>
            <person name="Maumus F."/>
            <person name="James G.V."/>
            <person name="Nordstroem K.J."/>
            <person name="Becker C."/>
            <person name="Warthmann N."/>
            <person name="Chica C."/>
            <person name="Szarzynska B."/>
            <person name="Zytnicki M."/>
            <person name="Albani M.C."/>
            <person name="Kiefer C."/>
            <person name="Bergonzi S."/>
            <person name="Castaings L."/>
            <person name="Mateos J.L."/>
            <person name="Berns M.C."/>
            <person name="Bujdoso N."/>
            <person name="Piofczyk T."/>
            <person name="de Lorenzo L."/>
            <person name="Barrero-Sicilia C."/>
            <person name="Mateos I."/>
            <person name="Piednoel M."/>
            <person name="Hagmann J."/>
            <person name="Chen-Min-Tao R."/>
            <person name="Iglesias-Fernandez R."/>
            <person name="Schuster S.C."/>
            <person name="Alonso-Blanco C."/>
            <person name="Roudier F."/>
            <person name="Carbonero P."/>
            <person name="Paz-Ares J."/>
            <person name="Davis S.J."/>
            <person name="Pecinka A."/>
            <person name="Quesneville H."/>
            <person name="Colot V."/>
            <person name="Lysak M.A."/>
            <person name="Weigel D."/>
            <person name="Coupland G."/>
            <person name="Schneeberger K."/>
        </authorList>
    </citation>
    <scope>NUCLEOTIDE SEQUENCE [LARGE SCALE GENOMIC DNA]</scope>
    <source>
        <strain evidence="8">cv. Pajares</strain>
    </source>
</reference>
<gene>
    <name evidence="7" type="ordered locus">AALP_Aa7g232300</name>
</gene>
<keyword evidence="3 6" id="KW-0713">Self-incompatibility</keyword>
<evidence type="ECO:0000256" key="4">
    <source>
        <dbReference type="ARBA" id="ARBA00022525"/>
    </source>
</evidence>
<organism evidence="7 8">
    <name type="scientific">Arabis alpina</name>
    <name type="common">Alpine rock-cress</name>
    <dbReference type="NCBI Taxonomy" id="50452"/>
    <lineage>
        <taxon>Eukaryota</taxon>
        <taxon>Viridiplantae</taxon>
        <taxon>Streptophyta</taxon>
        <taxon>Embryophyta</taxon>
        <taxon>Tracheophyta</taxon>
        <taxon>Spermatophyta</taxon>
        <taxon>Magnoliopsida</taxon>
        <taxon>eudicotyledons</taxon>
        <taxon>Gunneridae</taxon>
        <taxon>Pentapetalae</taxon>
        <taxon>rosids</taxon>
        <taxon>malvids</taxon>
        <taxon>Brassicales</taxon>
        <taxon>Brassicaceae</taxon>
        <taxon>Arabideae</taxon>
        <taxon>Arabis</taxon>
    </lineage>
</organism>
<comment type="similarity">
    <text evidence="2 6">Belongs to the plant self-incompatibility (S1) protein family.</text>
</comment>
<name>A0A087GK09_ARAAL</name>
<dbReference type="Pfam" id="PF05938">
    <property type="entry name" value="Self-incomp_S1"/>
    <property type="match status" value="1"/>
</dbReference>
<evidence type="ECO:0000256" key="3">
    <source>
        <dbReference type="ARBA" id="ARBA00022471"/>
    </source>
</evidence>
<comment type="subcellular location">
    <subcellularLocation>
        <location evidence="1 6">Secreted</location>
    </subcellularLocation>
</comment>
<evidence type="ECO:0000256" key="5">
    <source>
        <dbReference type="ARBA" id="ARBA00022729"/>
    </source>
</evidence>
<dbReference type="OMA" id="CYLGHGP"/>
<protein>
    <recommendedName>
        <fullName evidence="6">S-protein homolog</fullName>
    </recommendedName>
</protein>
<feature type="chain" id="PRO_5025077723" description="S-protein homolog" evidence="6">
    <location>
        <begin position="21"/>
        <end position="132"/>
    </location>
</feature>
<dbReference type="OrthoDB" id="1045332at2759"/>
<dbReference type="EMBL" id="CM002875">
    <property type="protein sequence ID" value="KFK30211.1"/>
    <property type="molecule type" value="Genomic_DNA"/>
</dbReference>
<evidence type="ECO:0000313" key="7">
    <source>
        <dbReference type="EMBL" id="KFK30211.1"/>
    </source>
</evidence>
<accession>A0A087GK09</accession>
<evidence type="ECO:0000313" key="8">
    <source>
        <dbReference type="Proteomes" id="UP000029120"/>
    </source>
</evidence>
<evidence type="ECO:0000256" key="2">
    <source>
        <dbReference type="ARBA" id="ARBA00005581"/>
    </source>
</evidence>
<dbReference type="PANTHER" id="PTHR31232:SF135">
    <property type="entry name" value="S-PROTEIN HOMOLOG 9"/>
    <property type="match status" value="1"/>
</dbReference>
<dbReference type="PANTHER" id="PTHR31232">
    <property type="match status" value="1"/>
</dbReference>
<dbReference type="Gramene" id="KFK30211">
    <property type="protein sequence ID" value="KFK30211"/>
    <property type="gene ID" value="AALP_AA7G232300"/>
</dbReference>
<keyword evidence="5 6" id="KW-0732">Signal</keyword>
<feature type="signal peptide" evidence="6">
    <location>
        <begin position="1"/>
        <end position="20"/>
    </location>
</feature>
<keyword evidence="8" id="KW-1185">Reference proteome</keyword>
<evidence type="ECO:0000256" key="1">
    <source>
        <dbReference type="ARBA" id="ARBA00004613"/>
    </source>
</evidence>
<evidence type="ECO:0000256" key="6">
    <source>
        <dbReference type="RuleBase" id="RU367044"/>
    </source>
</evidence>
<keyword evidence="4 6" id="KW-0964">Secreted</keyword>